<keyword evidence="1" id="KW-0378">Hydrolase</keyword>
<protein>
    <submittedName>
        <fullName evidence="6">Fibronectin type III domain-containing protein</fullName>
    </submittedName>
</protein>
<evidence type="ECO:0000256" key="1">
    <source>
        <dbReference type="ARBA" id="ARBA00023295"/>
    </source>
</evidence>
<feature type="chain" id="PRO_5039332600" evidence="4">
    <location>
        <begin position="24"/>
        <end position="238"/>
    </location>
</feature>
<feature type="region of interest" description="Disordered" evidence="3">
    <location>
        <begin position="108"/>
        <end position="146"/>
    </location>
</feature>
<sequence length="238" mass="25747">MPARTLRAAPAVLFLALALPACSATAPTPAPSQPLRAALVTPTDIDLNWTDGRPDVAGHVLEFATAETGPYTPLQYLARHVTTYRHPDLMPHTTFVYRLRAYRGPASAPVRVDLPPGKPTAADENSPHDWLPPRDRPGPRGARHALRTGSAAPGELRAVIKHANGIHFTWRDNSSDEDGFLLEIRRTGGGAYEPVAVLDPDVDSTGLITLPDEKHASYRVRALVLGERSQAVRLTTGE</sequence>
<dbReference type="KEGG" id="scad:DN051_34770"/>
<keyword evidence="7" id="KW-1185">Reference proteome</keyword>
<evidence type="ECO:0000256" key="2">
    <source>
        <dbReference type="ARBA" id="ARBA00023326"/>
    </source>
</evidence>
<keyword evidence="4" id="KW-0732">Signal</keyword>
<dbReference type="AlphaFoldDB" id="A0A2Z4J8A1"/>
<dbReference type="GO" id="GO:0000272">
    <property type="term" value="P:polysaccharide catabolic process"/>
    <property type="evidence" value="ECO:0007669"/>
    <property type="project" value="UniProtKB-KW"/>
</dbReference>
<evidence type="ECO:0000259" key="5">
    <source>
        <dbReference type="PROSITE" id="PS50853"/>
    </source>
</evidence>
<evidence type="ECO:0000256" key="3">
    <source>
        <dbReference type="SAM" id="MobiDB-lite"/>
    </source>
</evidence>
<dbReference type="EMBL" id="CP030073">
    <property type="protein sequence ID" value="AWW41210.1"/>
    <property type="molecule type" value="Genomic_DNA"/>
</dbReference>
<reference evidence="6 7" key="1">
    <citation type="journal article" date="2019" name="Int. J. Syst. Evol. Microbiol.">
        <title>Streptomyces cadmiisoli sp. nov., a novel actinomycete isolated from cadmium-contaminated soil.</title>
        <authorList>
            <person name="Li K."/>
            <person name="Tang X."/>
            <person name="Zhao J."/>
            <person name="Guo Y."/>
            <person name="Tang Y."/>
            <person name="Gao J."/>
        </authorList>
    </citation>
    <scope>NUCLEOTIDE SEQUENCE [LARGE SCALE GENOMIC DNA]</scope>
    <source>
        <strain evidence="6 7">ZFG47</strain>
    </source>
</reference>
<evidence type="ECO:0000313" key="7">
    <source>
        <dbReference type="Proteomes" id="UP000249616"/>
    </source>
</evidence>
<dbReference type="GO" id="GO:0016798">
    <property type="term" value="F:hydrolase activity, acting on glycosyl bonds"/>
    <property type="evidence" value="ECO:0007669"/>
    <property type="project" value="UniProtKB-KW"/>
</dbReference>
<dbReference type="PROSITE" id="PS50853">
    <property type="entry name" value="FN3"/>
    <property type="match status" value="1"/>
</dbReference>
<evidence type="ECO:0000256" key="4">
    <source>
        <dbReference type="SAM" id="SignalP"/>
    </source>
</evidence>
<feature type="signal peptide" evidence="4">
    <location>
        <begin position="1"/>
        <end position="23"/>
    </location>
</feature>
<evidence type="ECO:0000313" key="6">
    <source>
        <dbReference type="EMBL" id="AWW41210.1"/>
    </source>
</evidence>
<dbReference type="InterPro" id="IPR036116">
    <property type="entry name" value="FN3_sf"/>
</dbReference>
<dbReference type="Gene3D" id="2.60.40.10">
    <property type="entry name" value="Immunoglobulins"/>
    <property type="match status" value="1"/>
</dbReference>
<dbReference type="RefSeq" id="WP_112440616.1">
    <property type="nucleotide sequence ID" value="NZ_CP030073.1"/>
</dbReference>
<keyword evidence="1" id="KW-0326">Glycosidase</keyword>
<dbReference type="SUPFAM" id="SSF49265">
    <property type="entry name" value="Fibronectin type III"/>
    <property type="match status" value="1"/>
</dbReference>
<dbReference type="CDD" id="cd00063">
    <property type="entry name" value="FN3"/>
    <property type="match status" value="1"/>
</dbReference>
<dbReference type="InterPro" id="IPR013783">
    <property type="entry name" value="Ig-like_fold"/>
</dbReference>
<gene>
    <name evidence="6" type="ORF">DN051_34770</name>
</gene>
<dbReference type="InterPro" id="IPR003961">
    <property type="entry name" value="FN3_dom"/>
</dbReference>
<dbReference type="Proteomes" id="UP000249616">
    <property type="component" value="Chromosome"/>
</dbReference>
<name>A0A2Z4J8A1_9ACTN</name>
<accession>A0A2Z4J8A1</accession>
<feature type="compositionally biased region" description="Basic and acidic residues" evidence="3">
    <location>
        <begin position="125"/>
        <end position="138"/>
    </location>
</feature>
<keyword evidence="2" id="KW-0624">Polysaccharide degradation</keyword>
<keyword evidence="2" id="KW-0119">Carbohydrate metabolism</keyword>
<feature type="domain" description="Fibronectin type-III" evidence="5">
    <location>
        <begin position="31"/>
        <end position="117"/>
    </location>
</feature>
<organism evidence="6 7">
    <name type="scientific">Streptomyces cadmiisoli</name>
    <dbReference type="NCBI Taxonomy" id="2184053"/>
    <lineage>
        <taxon>Bacteria</taxon>
        <taxon>Bacillati</taxon>
        <taxon>Actinomycetota</taxon>
        <taxon>Actinomycetes</taxon>
        <taxon>Kitasatosporales</taxon>
        <taxon>Streptomycetaceae</taxon>
        <taxon>Streptomyces</taxon>
        <taxon>Streptomyces aurantiacus group</taxon>
    </lineage>
</organism>
<dbReference type="SMART" id="SM00060">
    <property type="entry name" value="FN3"/>
    <property type="match status" value="2"/>
</dbReference>
<proteinExistence type="predicted"/>